<accession>A0ABX0Q3X0</accession>
<keyword evidence="2" id="KW-1185">Reference proteome</keyword>
<evidence type="ECO:0000313" key="2">
    <source>
        <dbReference type="Proteomes" id="UP001429601"/>
    </source>
</evidence>
<comment type="caution">
    <text evidence="1">The sequence shown here is derived from an EMBL/GenBank/DDBJ whole genome shotgun (WGS) entry which is preliminary data.</text>
</comment>
<dbReference type="SUPFAM" id="SSF53756">
    <property type="entry name" value="UDP-Glycosyltransferase/glycogen phosphorylase"/>
    <property type="match status" value="1"/>
</dbReference>
<dbReference type="Pfam" id="PF13692">
    <property type="entry name" value="Glyco_trans_1_4"/>
    <property type="match status" value="1"/>
</dbReference>
<dbReference type="Proteomes" id="UP001429601">
    <property type="component" value="Unassembled WGS sequence"/>
</dbReference>
<reference evidence="1 2" key="1">
    <citation type="journal article" date="2011" name="Curr. Microbiol.">
        <title>Luteibacter jiangsuensis sp. nov.: a methamidophos-degrading bacterium isolated from a methamidophos-manufacturing factory.</title>
        <authorList>
            <person name="Wang L."/>
            <person name="Wang G.L."/>
            <person name="Li S.P."/>
            <person name="Jiang J.D."/>
        </authorList>
    </citation>
    <scope>NUCLEOTIDE SEQUENCE [LARGE SCALE GENOMIC DNA]</scope>
    <source>
        <strain evidence="1 2">CGMCC 1.10133</strain>
    </source>
</reference>
<gene>
    <name evidence="1" type="ORF">HBF26_09970</name>
</gene>
<name>A0ABX0Q3X0_9GAMM</name>
<dbReference type="Gene3D" id="3.40.50.2000">
    <property type="entry name" value="Glycogen Phosphorylase B"/>
    <property type="match status" value="2"/>
</dbReference>
<dbReference type="EMBL" id="JAAQQR010000004">
    <property type="protein sequence ID" value="NID05213.1"/>
    <property type="molecule type" value="Genomic_DNA"/>
</dbReference>
<organism evidence="1 2">
    <name type="scientific">Luteibacter jiangsuensis</name>
    <dbReference type="NCBI Taxonomy" id="637577"/>
    <lineage>
        <taxon>Bacteria</taxon>
        <taxon>Pseudomonadati</taxon>
        <taxon>Pseudomonadota</taxon>
        <taxon>Gammaproteobacteria</taxon>
        <taxon>Lysobacterales</taxon>
        <taxon>Rhodanobacteraceae</taxon>
        <taxon>Luteibacter</taxon>
    </lineage>
</organism>
<dbReference type="RefSeq" id="WP_167125590.1">
    <property type="nucleotide sequence ID" value="NZ_JAAQQR010000004.1"/>
</dbReference>
<proteinExistence type="predicted"/>
<sequence length="368" mass="40915">MKTLMTSTSYPADESDWRGVFIRNLAGGLARIPGMELRLWAPPGELPQHVRSTTTPKEARWLGELMAAGGVSHLMRKHGLRGANVPFRLLRMLWSAYRRERDIDLYHVNWLQCALPLPSDVKPVVISVLGNDLNLLDIPTVKALLRRTFKGRAVAICPNAEWMVPRLEAAFGDVARIVPVSFGIDPIWYDVVRQPQSYPEWIAVTRLTANKLGPLFEWSEPLFRNQPRTLHLLGPMQEQVAIPEWVRWHGAATPAQLASTWFPRAHGLITLSVHAEGRPQTMLEAQAAGLPIVASDMPAHATVVEHGKNGLLCGNPSEYAEAIATLEDPHTNSTFGANARSAARTAFGTWDDAARRYAAIYELLAPRR</sequence>
<evidence type="ECO:0000313" key="1">
    <source>
        <dbReference type="EMBL" id="NID05213.1"/>
    </source>
</evidence>
<dbReference type="PANTHER" id="PTHR12526">
    <property type="entry name" value="GLYCOSYLTRANSFERASE"/>
    <property type="match status" value="1"/>
</dbReference>
<dbReference type="CDD" id="cd03801">
    <property type="entry name" value="GT4_PimA-like"/>
    <property type="match status" value="1"/>
</dbReference>
<protein>
    <submittedName>
        <fullName evidence="1">Glycosyltransferase family 4 protein</fullName>
    </submittedName>
</protein>